<feature type="compositionally biased region" description="Polar residues" evidence="1">
    <location>
        <begin position="1"/>
        <end position="10"/>
    </location>
</feature>
<gene>
    <name evidence="3" type="ORF">FSARC_7687</name>
</gene>
<dbReference type="EMBL" id="JABEXW010000414">
    <property type="protein sequence ID" value="KAF4964388.1"/>
    <property type="molecule type" value="Genomic_DNA"/>
</dbReference>
<dbReference type="OrthoDB" id="5424797at2759"/>
<feature type="compositionally biased region" description="Basic residues" evidence="1">
    <location>
        <begin position="143"/>
        <end position="158"/>
    </location>
</feature>
<protein>
    <recommendedName>
        <fullName evidence="2">C2H2-type domain-containing protein</fullName>
    </recommendedName>
</protein>
<dbReference type="Proteomes" id="UP000622797">
    <property type="component" value="Unassembled WGS sequence"/>
</dbReference>
<proteinExistence type="predicted"/>
<feature type="compositionally biased region" description="Basic residues" evidence="1">
    <location>
        <begin position="170"/>
        <end position="188"/>
    </location>
</feature>
<dbReference type="AlphaFoldDB" id="A0A8H4TUU8"/>
<evidence type="ECO:0000313" key="3">
    <source>
        <dbReference type="EMBL" id="KAF4964388.1"/>
    </source>
</evidence>
<evidence type="ECO:0000256" key="1">
    <source>
        <dbReference type="SAM" id="MobiDB-lite"/>
    </source>
</evidence>
<comment type="caution">
    <text evidence="3">The sequence shown here is derived from an EMBL/GenBank/DDBJ whole genome shotgun (WGS) entry which is preliminary data.</text>
</comment>
<sequence length="360" mass="40802">MNFNTVNPGNERQRNEHTHIPPHIIRYESVSDSMESEDPLARDAPTRSHSQSPVKRYPGSPRDTLTPNSRSNLAVVFNKSPRHLNAYREVSLEDEDLDVPVMLDLTPRGKPKTLFNTVNALKTSSPSGLLTAVSSDTASASNARKRGRPKGSGNKHKGLPATAAASRQARQVKPRPHPTGFPKRRGRPPKLPSPPPRAVYYQMDAPFFPFLCEWRECKAELHNLETLRRHVYVVHGDSIQCLWGKCGRREEPCEFEDDEGFKEHVEDAHLVPLSWHVGDGPNNLGEWGLHNNKVTEEVDVPEYLKDEHGNQVTPSIRDQEEEDLITWRRNRRKLKDLLIRMNDNLPDEPGEEEGVQRDGA</sequence>
<evidence type="ECO:0000313" key="4">
    <source>
        <dbReference type="Proteomes" id="UP000622797"/>
    </source>
</evidence>
<organism evidence="3 4">
    <name type="scientific">Fusarium sarcochroum</name>
    <dbReference type="NCBI Taxonomy" id="1208366"/>
    <lineage>
        <taxon>Eukaryota</taxon>
        <taxon>Fungi</taxon>
        <taxon>Dikarya</taxon>
        <taxon>Ascomycota</taxon>
        <taxon>Pezizomycotina</taxon>
        <taxon>Sordariomycetes</taxon>
        <taxon>Hypocreomycetidae</taxon>
        <taxon>Hypocreales</taxon>
        <taxon>Nectriaceae</taxon>
        <taxon>Fusarium</taxon>
        <taxon>Fusarium lateritium species complex</taxon>
    </lineage>
</organism>
<feature type="domain" description="C2H2-type" evidence="2">
    <location>
        <begin position="212"/>
        <end position="235"/>
    </location>
</feature>
<reference evidence="3" key="2">
    <citation type="submission" date="2020-05" db="EMBL/GenBank/DDBJ databases">
        <authorList>
            <person name="Kim H.-S."/>
            <person name="Proctor R.H."/>
            <person name="Brown D.W."/>
        </authorList>
    </citation>
    <scope>NUCLEOTIDE SEQUENCE</scope>
    <source>
        <strain evidence="3">NRRL 20472</strain>
    </source>
</reference>
<keyword evidence="4" id="KW-1185">Reference proteome</keyword>
<feature type="region of interest" description="Disordered" evidence="1">
    <location>
        <begin position="126"/>
        <end position="197"/>
    </location>
</feature>
<feature type="compositionally biased region" description="Polar residues" evidence="1">
    <location>
        <begin position="126"/>
        <end position="142"/>
    </location>
</feature>
<feature type="region of interest" description="Disordered" evidence="1">
    <location>
        <begin position="1"/>
        <end position="69"/>
    </location>
</feature>
<reference evidence="3" key="1">
    <citation type="journal article" date="2020" name="BMC Genomics">
        <title>Correction to: Identification and distribution of gene clusters required for synthesis of sphingolipid metabolism inhibitors in diverse species of the filamentous fungus Fusarium.</title>
        <authorList>
            <person name="Kim H.S."/>
            <person name="Lohmar J.M."/>
            <person name="Busman M."/>
            <person name="Brown D.W."/>
            <person name="Naumann T.A."/>
            <person name="Divon H.H."/>
            <person name="Lysoe E."/>
            <person name="Uhlig S."/>
            <person name="Proctor R.H."/>
        </authorList>
    </citation>
    <scope>NUCLEOTIDE SEQUENCE</scope>
    <source>
        <strain evidence="3">NRRL 20472</strain>
    </source>
</reference>
<evidence type="ECO:0000259" key="2">
    <source>
        <dbReference type="PROSITE" id="PS00028"/>
    </source>
</evidence>
<name>A0A8H4TUU8_9HYPO</name>
<dbReference type="PROSITE" id="PS00028">
    <property type="entry name" value="ZINC_FINGER_C2H2_1"/>
    <property type="match status" value="1"/>
</dbReference>
<dbReference type="InterPro" id="IPR013087">
    <property type="entry name" value="Znf_C2H2_type"/>
</dbReference>
<accession>A0A8H4TUU8</accession>